<evidence type="ECO:0000256" key="2">
    <source>
        <dbReference type="ARBA" id="ARBA00022679"/>
    </source>
</evidence>
<dbReference type="SMART" id="SM00220">
    <property type="entry name" value="S_TKc"/>
    <property type="match status" value="1"/>
</dbReference>
<dbReference type="GO" id="GO:0004674">
    <property type="term" value="F:protein serine/threonine kinase activity"/>
    <property type="evidence" value="ECO:0007669"/>
    <property type="project" value="UniProtKB-KW"/>
</dbReference>
<dbReference type="EMBL" id="CAJJDP010000136">
    <property type="protein sequence ID" value="CAD8205403.1"/>
    <property type="molecule type" value="Genomic_DNA"/>
</dbReference>
<evidence type="ECO:0000256" key="1">
    <source>
        <dbReference type="ARBA" id="ARBA00022527"/>
    </source>
</evidence>
<feature type="domain" description="Protein kinase" evidence="8">
    <location>
        <begin position="66"/>
        <end position="324"/>
    </location>
</feature>
<proteinExistence type="inferred from homology"/>
<dbReference type="OMA" id="TKSPVMQ"/>
<evidence type="ECO:0000256" key="4">
    <source>
        <dbReference type="ARBA" id="ARBA00022777"/>
    </source>
</evidence>
<dbReference type="Proteomes" id="UP000683925">
    <property type="component" value="Unassembled WGS sequence"/>
</dbReference>
<organism evidence="9 10">
    <name type="scientific">Paramecium octaurelia</name>
    <dbReference type="NCBI Taxonomy" id="43137"/>
    <lineage>
        <taxon>Eukaryota</taxon>
        <taxon>Sar</taxon>
        <taxon>Alveolata</taxon>
        <taxon>Ciliophora</taxon>
        <taxon>Intramacronucleata</taxon>
        <taxon>Oligohymenophorea</taxon>
        <taxon>Peniculida</taxon>
        <taxon>Parameciidae</taxon>
        <taxon>Paramecium</taxon>
    </lineage>
</organism>
<dbReference type="PANTHER" id="PTHR24345:SF0">
    <property type="entry name" value="CELL CYCLE SERINE_THREONINE-PROTEIN KINASE CDC5_MSD2"/>
    <property type="match status" value="1"/>
</dbReference>
<dbReference type="AlphaFoldDB" id="A0A8S1XVV9"/>
<gene>
    <name evidence="9" type="ORF">POCTA_138.1.T1350109</name>
</gene>
<evidence type="ECO:0000259" key="8">
    <source>
        <dbReference type="PROSITE" id="PS50011"/>
    </source>
</evidence>
<feature type="binding site" evidence="6">
    <location>
        <position position="95"/>
    </location>
    <ligand>
        <name>ATP</name>
        <dbReference type="ChEBI" id="CHEBI:30616"/>
    </ligand>
</feature>
<protein>
    <recommendedName>
        <fullName evidence="8">Protein kinase domain-containing protein</fullName>
    </recommendedName>
</protein>
<dbReference type="PANTHER" id="PTHR24345">
    <property type="entry name" value="SERINE/THREONINE-PROTEIN KINASE PLK"/>
    <property type="match status" value="1"/>
</dbReference>
<keyword evidence="1 7" id="KW-0723">Serine/threonine-protein kinase</keyword>
<dbReference type="PROSITE" id="PS00108">
    <property type="entry name" value="PROTEIN_KINASE_ST"/>
    <property type="match status" value="1"/>
</dbReference>
<keyword evidence="5 6" id="KW-0067">ATP-binding</keyword>
<evidence type="ECO:0000256" key="5">
    <source>
        <dbReference type="ARBA" id="ARBA00022840"/>
    </source>
</evidence>
<evidence type="ECO:0000256" key="7">
    <source>
        <dbReference type="RuleBase" id="RU000304"/>
    </source>
</evidence>
<name>A0A8S1XVV9_PAROT</name>
<keyword evidence="3 6" id="KW-0547">Nucleotide-binding</keyword>
<dbReference type="FunFam" id="1.10.510.10:FF:001133">
    <property type="entry name" value="Uncharacterized protein"/>
    <property type="match status" value="1"/>
</dbReference>
<evidence type="ECO:0000313" key="10">
    <source>
        <dbReference type="Proteomes" id="UP000683925"/>
    </source>
</evidence>
<keyword evidence="2" id="KW-0808">Transferase</keyword>
<dbReference type="InterPro" id="IPR000719">
    <property type="entry name" value="Prot_kinase_dom"/>
</dbReference>
<dbReference type="PROSITE" id="PS00107">
    <property type="entry name" value="PROTEIN_KINASE_ATP"/>
    <property type="match status" value="1"/>
</dbReference>
<dbReference type="OrthoDB" id="6513151at2759"/>
<dbReference type="PROSITE" id="PS50011">
    <property type="entry name" value="PROTEIN_KINASE_DOM"/>
    <property type="match status" value="1"/>
</dbReference>
<dbReference type="InterPro" id="IPR008271">
    <property type="entry name" value="Ser/Thr_kinase_AS"/>
</dbReference>
<dbReference type="InterPro" id="IPR017441">
    <property type="entry name" value="Protein_kinase_ATP_BS"/>
</dbReference>
<keyword evidence="10" id="KW-1185">Reference proteome</keyword>
<dbReference type="GO" id="GO:0005524">
    <property type="term" value="F:ATP binding"/>
    <property type="evidence" value="ECO:0007669"/>
    <property type="project" value="UniProtKB-UniRule"/>
</dbReference>
<evidence type="ECO:0000256" key="3">
    <source>
        <dbReference type="ARBA" id="ARBA00022741"/>
    </source>
</evidence>
<dbReference type="GO" id="GO:0005634">
    <property type="term" value="C:nucleus"/>
    <property type="evidence" value="ECO:0007669"/>
    <property type="project" value="TreeGrafter"/>
</dbReference>
<evidence type="ECO:0000256" key="6">
    <source>
        <dbReference type="PROSITE-ProRule" id="PRU10141"/>
    </source>
</evidence>
<sequence length="455" mass="52526">MQQKQNQAKIRNALQQQLFPKMQKKIEQPKAQPKRAIRIEDENKLSITSITLPHIETIAINFNSKYQLGNMIGEGAHGLVKKAIKVETGEQVAVKISRSGDPELVKTFTEAYKNTRILDHQYIIKVYECYIDEQSETLYLVMEYSNLRSLEDVIKKHKKLTEEQAKILIRHILLALQHIHERGVAHRDLKPDNVLINKKSLDIKIIDFGVSRRFKKYNGREFVDVNMWTRTGNVYYAAPEILTGGGYDERVDLWSLGVCLFRILSGQFPFFEDSVLGTIEKILKGTFELNENISLLARDLIRRLLDPNPAQRLSAQLALQHPWLYHSEIDPISPNSTELINKVAYRASDDICDISQGGDKNTYYSRNLHMRSNTMTKSPVMQSETNTNSKSPLNLLKQDLDEEIQQSPLIKLKKIQNQMNKEINIIKKNESNGQGLLRIRQRLQMEKLDIIHEIQ</sequence>
<comment type="similarity">
    <text evidence="7">Belongs to the protein kinase superfamily.</text>
</comment>
<accession>A0A8S1XVV9</accession>
<keyword evidence="4" id="KW-0418">Kinase</keyword>
<reference evidence="9" key="1">
    <citation type="submission" date="2021-01" db="EMBL/GenBank/DDBJ databases">
        <authorList>
            <consortium name="Genoscope - CEA"/>
            <person name="William W."/>
        </authorList>
    </citation>
    <scope>NUCLEOTIDE SEQUENCE</scope>
</reference>
<dbReference type="Pfam" id="PF00069">
    <property type="entry name" value="Pkinase"/>
    <property type="match status" value="1"/>
</dbReference>
<comment type="caution">
    <text evidence="9">The sequence shown here is derived from an EMBL/GenBank/DDBJ whole genome shotgun (WGS) entry which is preliminary data.</text>
</comment>
<evidence type="ECO:0000313" key="9">
    <source>
        <dbReference type="EMBL" id="CAD8205403.1"/>
    </source>
</evidence>